<sequence length="34" mass="4045">FIIDLKLLEELSQKYDTTKIKKDIVYQSHKTFSA</sequence>
<protein>
    <submittedName>
        <fullName evidence="1">Uncharacterized protein</fullName>
    </submittedName>
</protein>
<proteinExistence type="predicted"/>
<accession>X1VTE3</accession>
<reference evidence="1" key="1">
    <citation type="journal article" date="2014" name="Front. Microbiol.">
        <title>High frequency of phylogenetically diverse reductive dehalogenase-homologous genes in deep subseafloor sedimentary metagenomes.</title>
        <authorList>
            <person name="Kawai M."/>
            <person name="Futagami T."/>
            <person name="Toyoda A."/>
            <person name="Takaki Y."/>
            <person name="Nishi S."/>
            <person name="Hori S."/>
            <person name="Arai W."/>
            <person name="Tsubouchi T."/>
            <person name="Morono Y."/>
            <person name="Uchiyama I."/>
            <person name="Ito T."/>
            <person name="Fujiyama A."/>
            <person name="Inagaki F."/>
            <person name="Takami H."/>
        </authorList>
    </citation>
    <scope>NUCLEOTIDE SEQUENCE</scope>
    <source>
        <strain evidence="1">Expedition CK06-06</strain>
    </source>
</reference>
<feature type="non-terminal residue" evidence="1">
    <location>
        <position position="1"/>
    </location>
</feature>
<evidence type="ECO:0000313" key="1">
    <source>
        <dbReference type="EMBL" id="GAJ24222.1"/>
    </source>
</evidence>
<dbReference type="EMBL" id="BARW01038699">
    <property type="protein sequence ID" value="GAJ24222.1"/>
    <property type="molecule type" value="Genomic_DNA"/>
</dbReference>
<dbReference type="AlphaFoldDB" id="X1VTE3"/>
<organism evidence="1">
    <name type="scientific">marine sediment metagenome</name>
    <dbReference type="NCBI Taxonomy" id="412755"/>
    <lineage>
        <taxon>unclassified sequences</taxon>
        <taxon>metagenomes</taxon>
        <taxon>ecological metagenomes</taxon>
    </lineage>
</organism>
<gene>
    <name evidence="1" type="ORF">S12H4_59288</name>
</gene>
<comment type="caution">
    <text evidence="1">The sequence shown here is derived from an EMBL/GenBank/DDBJ whole genome shotgun (WGS) entry which is preliminary data.</text>
</comment>
<name>X1VTE3_9ZZZZ</name>